<feature type="compositionally biased region" description="Basic and acidic residues" evidence="1">
    <location>
        <begin position="634"/>
        <end position="654"/>
    </location>
</feature>
<feature type="region of interest" description="Disordered" evidence="1">
    <location>
        <begin position="1"/>
        <end position="82"/>
    </location>
</feature>
<feature type="compositionally biased region" description="Low complexity" evidence="1">
    <location>
        <begin position="32"/>
        <end position="44"/>
    </location>
</feature>
<accession>A0A024GF93</accession>
<protein>
    <submittedName>
        <fullName evidence="2">Uncharacterized protein</fullName>
    </submittedName>
</protein>
<feature type="region of interest" description="Disordered" evidence="1">
    <location>
        <begin position="445"/>
        <end position="506"/>
    </location>
</feature>
<feature type="compositionally biased region" description="Low complexity" evidence="1">
    <location>
        <begin position="331"/>
        <end position="358"/>
    </location>
</feature>
<organism evidence="2 3">
    <name type="scientific">Albugo candida</name>
    <dbReference type="NCBI Taxonomy" id="65357"/>
    <lineage>
        <taxon>Eukaryota</taxon>
        <taxon>Sar</taxon>
        <taxon>Stramenopiles</taxon>
        <taxon>Oomycota</taxon>
        <taxon>Peronosporomycetes</taxon>
        <taxon>Albuginales</taxon>
        <taxon>Albuginaceae</taxon>
        <taxon>Albugo</taxon>
    </lineage>
</organism>
<name>A0A024GF93_9STRA</name>
<comment type="caution">
    <text evidence="2">The sequence shown here is derived from an EMBL/GenBank/DDBJ whole genome shotgun (WGS) entry which is preliminary data.</text>
</comment>
<gene>
    <name evidence="2" type="ORF">BN9_058490</name>
</gene>
<feature type="compositionally biased region" description="Basic and acidic residues" evidence="1">
    <location>
        <begin position="465"/>
        <end position="475"/>
    </location>
</feature>
<keyword evidence="3" id="KW-1185">Reference proteome</keyword>
<feature type="compositionally biased region" description="Polar residues" evidence="1">
    <location>
        <begin position="45"/>
        <end position="82"/>
    </location>
</feature>
<feature type="compositionally biased region" description="Basic and acidic residues" evidence="1">
    <location>
        <begin position="145"/>
        <end position="154"/>
    </location>
</feature>
<feature type="compositionally biased region" description="Basic and acidic residues" evidence="1">
    <location>
        <begin position="321"/>
        <end position="330"/>
    </location>
</feature>
<reference evidence="2 3" key="1">
    <citation type="submission" date="2012-05" db="EMBL/GenBank/DDBJ databases">
        <title>Recombination and specialization in a pathogen metapopulation.</title>
        <authorList>
            <person name="Gardiner A."/>
            <person name="Kemen E."/>
            <person name="Schultz-Larsen T."/>
            <person name="MacLean D."/>
            <person name="Van Oosterhout C."/>
            <person name="Jones J.D.G."/>
        </authorList>
    </citation>
    <scope>NUCLEOTIDE SEQUENCE [LARGE SCALE GENOMIC DNA]</scope>
    <source>
        <strain evidence="2 3">Ac Nc2</strain>
    </source>
</reference>
<feature type="compositionally biased region" description="Low complexity" evidence="1">
    <location>
        <begin position="476"/>
        <end position="486"/>
    </location>
</feature>
<feature type="compositionally biased region" description="Polar residues" evidence="1">
    <location>
        <begin position="183"/>
        <end position="222"/>
    </location>
</feature>
<dbReference type="EMBL" id="CAIX01000085">
    <property type="protein sequence ID" value="CCI45002.1"/>
    <property type="molecule type" value="Genomic_DNA"/>
</dbReference>
<dbReference type="InParanoid" id="A0A024GF93"/>
<evidence type="ECO:0000313" key="3">
    <source>
        <dbReference type="Proteomes" id="UP000053237"/>
    </source>
</evidence>
<dbReference type="AlphaFoldDB" id="A0A024GF93"/>
<proteinExistence type="predicted"/>
<feature type="compositionally biased region" description="Low complexity" evidence="1">
    <location>
        <begin position="155"/>
        <end position="182"/>
    </location>
</feature>
<feature type="compositionally biased region" description="Polar residues" evidence="1">
    <location>
        <begin position="359"/>
        <end position="393"/>
    </location>
</feature>
<feature type="compositionally biased region" description="Gly residues" evidence="1">
    <location>
        <begin position="1"/>
        <end position="11"/>
    </location>
</feature>
<feature type="region of interest" description="Disordered" evidence="1">
    <location>
        <begin position="140"/>
        <end position="245"/>
    </location>
</feature>
<evidence type="ECO:0000256" key="1">
    <source>
        <dbReference type="SAM" id="MobiDB-lite"/>
    </source>
</evidence>
<feature type="compositionally biased region" description="Low complexity" evidence="1">
    <location>
        <begin position="445"/>
        <end position="456"/>
    </location>
</feature>
<evidence type="ECO:0000313" key="2">
    <source>
        <dbReference type="EMBL" id="CCI45002.1"/>
    </source>
</evidence>
<feature type="region of interest" description="Disordered" evidence="1">
    <location>
        <begin position="316"/>
        <end position="393"/>
    </location>
</feature>
<feature type="compositionally biased region" description="Polar residues" evidence="1">
    <location>
        <begin position="487"/>
        <end position="504"/>
    </location>
</feature>
<feature type="compositionally biased region" description="Polar residues" evidence="1">
    <location>
        <begin position="12"/>
        <end position="31"/>
    </location>
</feature>
<sequence length="668" mass="70757">MEKITGRGGDTGETTSAERITSQTTSNSQMKSGQSLASGSSSSGTQRGINSKTASPSGSLTGQSLPESANPRTGNGITTKLSKQYKEGIDRMKTFYKKKVVPRLKKAGVLSTLVKDKVRPILQSTNTAATTLATTAKKGVISGMERIRGRRGETGETTSDETTSNSQMKSGQSLASGSSSSGTQRGINSKTASPSGSLTGQSLPQSANSASINDNSLKASTSGKDEVRSILRSPNSAATTSGTTKKKKVTFKKVTIIDKLKTFYNDEVVFGLKKVGVSIRDNALKASTSVKDKVRTILQSTNTAATTLATTAKKGVISGMERIRGRRGETGETTSDETTSNSQMKSGQSLASGSSSSGTQRGINSKTASPSGSLTGQSLPESANPRTGNGITSKLSKQYKEGIDQMKTFYNKKVVPSLKKAGVLTKDNAPTASTSVIDKVRPISQSTNTAATQSSTIAKKGVTSEMEKITGRGDDTGSSSSGTQRGINSKTASPSGSLTGQSLPTPADLKLVEPIIKQLREQNKEEIDRLETYYDKKSAATNDIDPQTPAVYNGFQIMFARRHTEATEDPETFELDYNIERAAINQRLQGRPDPSGADAKLNADARNDLEMRGLIANSVGGFTFSETARGTKLLKYERPDQSRKEEITDSKPVDEDSTGSSNKLSPQQ</sequence>
<feature type="compositionally biased region" description="Polar residues" evidence="1">
    <location>
        <begin position="658"/>
        <end position="668"/>
    </location>
</feature>
<dbReference type="Proteomes" id="UP000053237">
    <property type="component" value="Unassembled WGS sequence"/>
</dbReference>
<feature type="region of interest" description="Disordered" evidence="1">
    <location>
        <begin position="630"/>
        <end position="668"/>
    </location>
</feature>